<evidence type="ECO:0000313" key="2">
    <source>
        <dbReference type="Proteomes" id="UP001385499"/>
    </source>
</evidence>
<gene>
    <name evidence="1" type="ORF">V6575_10100</name>
</gene>
<evidence type="ECO:0000313" key="1">
    <source>
        <dbReference type="EMBL" id="MEJ8474440.1"/>
    </source>
</evidence>
<keyword evidence="2" id="KW-1185">Reference proteome</keyword>
<proteinExistence type="predicted"/>
<protein>
    <submittedName>
        <fullName evidence="1">Phage tail protein</fullName>
    </submittedName>
</protein>
<dbReference type="RefSeq" id="WP_340274186.1">
    <property type="nucleotide sequence ID" value="NZ_JBAKIA010000005.1"/>
</dbReference>
<reference evidence="1 2" key="1">
    <citation type="submission" date="2024-02" db="EMBL/GenBank/DDBJ databases">
        <title>Roseibium algae sp. nov., isolated from marine alga (Grateloupia sp.), showing potential in myo-inositol conversion.</title>
        <authorList>
            <person name="Wang Y."/>
        </authorList>
    </citation>
    <scope>NUCLEOTIDE SEQUENCE [LARGE SCALE GENOMIC DNA]</scope>
    <source>
        <strain evidence="1 2">H3510</strain>
    </source>
</reference>
<comment type="caution">
    <text evidence="1">The sequence shown here is derived from an EMBL/GenBank/DDBJ whole genome shotgun (WGS) entry which is preliminary data.</text>
</comment>
<name>A0ABU8TJU7_9HYPH</name>
<dbReference type="InterPro" id="IPR008861">
    <property type="entry name" value="GpX-like"/>
</dbReference>
<sequence length="73" mass="7964">MAEEVTVIGDNITLDLLLWRRFGIRGQGLLEEALELNPKLSWQEAFLAPGSIVRFPTLPPAGSADRAVVSLFG</sequence>
<organism evidence="1 2">
    <name type="scientific">Roseibium algae</name>
    <dbReference type="NCBI Taxonomy" id="3123038"/>
    <lineage>
        <taxon>Bacteria</taxon>
        <taxon>Pseudomonadati</taxon>
        <taxon>Pseudomonadota</taxon>
        <taxon>Alphaproteobacteria</taxon>
        <taxon>Hyphomicrobiales</taxon>
        <taxon>Stappiaceae</taxon>
        <taxon>Roseibium</taxon>
    </lineage>
</organism>
<accession>A0ABU8TJU7</accession>
<dbReference type="Pfam" id="PF05489">
    <property type="entry name" value="Phage_tail_X"/>
    <property type="match status" value="1"/>
</dbReference>
<dbReference type="Proteomes" id="UP001385499">
    <property type="component" value="Unassembled WGS sequence"/>
</dbReference>
<dbReference type="EMBL" id="JBAKIA010000005">
    <property type="protein sequence ID" value="MEJ8474440.1"/>
    <property type="molecule type" value="Genomic_DNA"/>
</dbReference>